<feature type="transmembrane region" description="Helical" evidence="1">
    <location>
        <begin position="223"/>
        <end position="241"/>
    </location>
</feature>
<evidence type="ECO:0000256" key="1">
    <source>
        <dbReference type="SAM" id="Phobius"/>
    </source>
</evidence>
<feature type="transmembrane region" description="Helical" evidence="1">
    <location>
        <begin position="73"/>
        <end position="92"/>
    </location>
</feature>
<keyword evidence="1" id="KW-0812">Transmembrane</keyword>
<evidence type="ECO:0000313" key="2">
    <source>
        <dbReference type="EMBL" id="KAK5629001.1"/>
    </source>
</evidence>
<protein>
    <submittedName>
        <fullName evidence="2">Uncharacterized protein</fullName>
    </submittedName>
</protein>
<feature type="transmembrane region" description="Helical" evidence="1">
    <location>
        <begin position="133"/>
        <end position="156"/>
    </location>
</feature>
<evidence type="ECO:0000313" key="3">
    <source>
        <dbReference type="Proteomes" id="UP001305414"/>
    </source>
</evidence>
<organism evidence="2 3">
    <name type="scientific">Xylaria bambusicola</name>
    <dbReference type="NCBI Taxonomy" id="326684"/>
    <lineage>
        <taxon>Eukaryota</taxon>
        <taxon>Fungi</taxon>
        <taxon>Dikarya</taxon>
        <taxon>Ascomycota</taxon>
        <taxon>Pezizomycotina</taxon>
        <taxon>Sordariomycetes</taxon>
        <taxon>Xylariomycetidae</taxon>
        <taxon>Xylariales</taxon>
        <taxon>Xylariaceae</taxon>
        <taxon>Xylaria</taxon>
    </lineage>
</organism>
<reference evidence="2 3" key="1">
    <citation type="submission" date="2023-10" db="EMBL/GenBank/DDBJ databases">
        <title>Draft genome sequence of Xylaria bambusicola isolate GMP-LS, the root and basal stem rot pathogen of sugarcane in Indonesia.</title>
        <authorList>
            <person name="Selvaraj P."/>
            <person name="Muralishankar V."/>
            <person name="Muruganantham S."/>
            <person name="Sp S."/>
            <person name="Haryani S."/>
            <person name="Lau K.J.X."/>
            <person name="Naqvi N.I."/>
        </authorList>
    </citation>
    <scope>NUCLEOTIDE SEQUENCE [LARGE SCALE GENOMIC DNA]</scope>
    <source>
        <strain evidence="2">GMP-LS</strain>
    </source>
</reference>
<proteinExistence type="predicted"/>
<feature type="transmembrane region" description="Helical" evidence="1">
    <location>
        <begin position="177"/>
        <end position="200"/>
    </location>
</feature>
<name>A0AAN7Z8U9_9PEZI</name>
<feature type="transmembrane region" description="Helical" evidence="1">
    <location>
        <begin position="350"/>
        <end position="374"/>
    </location>
</feature>
<dbReference type="AlphaFoldDB" id="A0AAN7Z8U9"/>
<feature type="transmembrane region" description="Helical" evidence="1">
    <location>
        <begin position="317"/>
        <end position="338"/>
    </location>
</feature>
<feature type="transmembrane region" description="Helical" evidence="1">
    <location>
        <begin position="262"/>
        <end position="282"/>
    </location>
</feature>
<gene>
    <name evidence="2" type="ORF">RRF57_004716</name>
</gene>
<dbReference type="EMBL" id="JAWHQM010000010">
    <property type="protein sequence ID" value="KAK5629001.1"/>
    <property type="molecule type" value="Genomic_DNA"/>
</dbReference>
<sequence>MIVSRLWSSKVHPSKTCPSNMKATSLAFGFRALAFLSFLLLWGFYLLNGALKANVLAPLNGRLNEDIPLKNDYTGIFIVDYPIALLVAFFHFGTNGSDEGFQLLVFEGYSTLESSFVWVYAEMMRPGSKPWTIATPLLFATLSQFLGGAISLPLYYGYHILWTDGADILRVRDRDAAMALPFSFLLGAILPAILACAPTWNGPDSRSPEVHQTYMAIFQVDPLWVTLLHTLLPKLFCWLRANENGDRSQAPKTAHMWIRASYLLAAVSSAMGRIYTVARLYMSSEEGTNLARMRIPSPPQGPANGLPDVLARGTFLYLQYDVLIFDFASLSWAFLLLLRMSNRPKASNLTLAFIMLIGYLTIGAGATVSLALYVRESLLLEKGKGTIE</sequence>
<keyword evidence="1" id="KW-0472">Membrane</keyword>
<comment type="caution">
    <text evidence="2">The sequence shown here is derived from an EMBL/GenBank/DDBJ whole genome shotgun (WGS) entry which is preliminary data.</text>
</comment>
<keyword evidence="1" id="KW-1133">Transmembrane helix</keyword>
<feature type="transmembrane region" description="Helical" evidence="1">
    <location>
        <begin position="104"/>
        <end position="121"/>
    </location>
</feature>
<accession>A0AAN7Z8U9</accession>
<keyword evidence="3" id="KW-1185">Reference proteome</keyword>
<dbReference type="Proteomes" id="UP001305414">
    <property type="component" value="Unassembled WGS sequence"/>
</dbReference>